<gene>
    <name evidence="2" type="ORF">LIER_16907</name>
</gene>
<dbReference type="AlphaFoldDB" id="A0AAV3QBM3"/>
<protein>
    <submittedName>
        <fullName evidence="2">Uncharacterized protein</fullName>
    </submittedName>
</protein>
<dbReference type="PANTHER" id="PTHR31071">
    <property type="entry name" value="GB|AAF24581.1"/>
    <property type="match status" value="1"/>
</dbReference>
<evidence type="ECO:0000313" key="3">
    <source>
        <dbReference type="Proteomes" id="UP001454036"/>
    </source>
</evidence>
<comment type="caution">
    <text evidence="2">The sequence shown here is derived from an EMBL/GenBank/DDBJ whole genome shotgun (WGS) entry which is preliminary data.</text>
</comment>
<accession>A0AAV3QBM3</accession>
<dbReference type="EMBL" id="BAABME010003848">
    <property type="protein sequence ID" value="GAA0160326.1"/>
    <property type="molecule type" value="Genomic_DNA"/>
</dbReference>
<organism evidence="2 3">
    <name type="scientific">Lithospermum erythrorhizon</name>
    <name type="common">Purple gromwell</name>
    <name type="synonym">Lithospermum officinale var. erythrorhizon</name>
    <dbReference type="NCBI Taxonomy" id="34254"/>
    <lineage>
        <taxon>Eukaryota</taxon>
        <taxon>Viridiplantae</taxon>
        <taxon>Streptophyta</taxon>
        <taxon>Embryophyta</taxon>
        <taxon>Tracheophyta</taxon>
        <taxon>Spermatophyta</taxon>
        <taxon>Magnoliopsida</taxon>
        <taxon>eudicotyledons</taxon>
        <taxon>Gunneridae</taxon>
        <taxon>Pentapetalae</taxon>
        <taxon>asterids</taxon>
        <taxon>lamiids</taxon>
        <taxon>Boraginales</taxon>
        <taxon>Boraginaceae</taxon>
        <taxon>Boraginoideae</taxon>
        <taxon>Lithospermeae</taxon>
        <taxon>Lithospermum</taxon>
    </lineage>
</organism>
<dbReference type="PANTHER" id="PTHR31071:SF16">
    <property type="entry name" value="MYB-LIKE PROTEIN Z ISOFORM X1"/>
    <property type="match status" value="1"/>
</dbReference>
<name>A0AAV3QBM3_LITER</name>
<keyword evidence="3" id="KW-1185">Reference proteome</keyword>
<sequence length="527" mass="60506">MQTYRLKKAILVGKRGGSSTYVPMWKTSSRSPSLVNDSAFKFLDLKGGEKGKESSVSARKLAATLWESNCGLSERMGQSKEGSHRRRGSVGSQKLMLAEYHQELLYSLQNSSRLEIDHALHQSPATHGHTKKHLKDIRNGLQTSKDLLKVMNRIWGLEEHNSTSESLFTALKEELDRACNHVNKLIQHQRSTGSDNLLLEQFEEEKVARKLKEHDRIHNAISSIAGELGKEKKLRRQTERLNKKLGRELAATKESLSMATKELDNEKRAREILQKVCDELAKGIGEERAEVEELKKHSKIDREEVEKEREMLQLADILREERVQMKLSEAKYEFEEKSAIVDNLRNELEACLKAKCSENQDLDSSDFDKIKELERYLKETLPRTCQYTDEVEGENNSADSDFHSIELNMNGNRKSSETTQRQSISSERFTSDGIEWEFSPRKQDDSDVFDWKRVFDFPSGDWRNNYDDEIERYNMIKNLRDHIVSSTKSASSQGFASPAKQWEQHNFTHQDLNGVQGQGLPVMQGVV</sequence>
<dbReference type="Proteomes" id="UP001454036">
    <property type="component" value="Unassembled WGS sequence"/>
</dbReference>
<evidence type="ECO:0000256" key="1">
    <source>
        <dbReference type="SAM" id="Coils"/>
    </source>
</evidence>
<reference evidence="2 3" key="1">
    <citation type="submission" date="2024-01" db="EMBL/GenBank/DDBJ databases">
        <title>The complete chloroplast genome sequence of Lithospermum erythrorhizon: insights into the phylogenetic relationship among Boraginaceae species and the maternal lineages of purple gromwells.</title>
        <authorList>
            <person name="Okada T."/>
            <person name="Watanabe K."/>
        </authorList>
    </citation>
    <scope>NUCLEOTIDE SEQUENCE [LARGE SCALE GENOMIC DNA]</scope>
</reference>
<dbReference type="InterPro" id="IPR043424">
    <property type="entry name" value="BLT-like"/>
</dbReference>
<proteinExistence type="predicted"/>
<keyword evidence="1" id="KW-0175">Coiled coil</keyword>
<evidence type="ECO:0000313" key="2">
    <source>
        <dbReference type="EMBL" id="GAA0160326.1"/>
    </source>
</evidence>
<feature type="coiled-coil region" evidence="1">
    <location>
        <begin position="249"/>
        <end position="347"/>
    </location>
</feature>